<feature type="region of interest" description="Disordered" evidence="1">
    <location>
        <begin position="54"/>
        <end position="82"/>
    </location>
</feature>
<keyword evidence="3" id="KW-1185">Reference proteome</keyword>
<dbReference type="AlphaFoldDB" id="A0A2R6WHJ1"/>
<organism evidence="2 3">
    <name type="scientific">Marchantia polymorpha</name>
    <name type="common">Common liverwort</name>
    <name type="synonym">Marchantia aquatica</name>
    <dbReference type="NCBI Taxonomy" id="3197"/>
    <lineage>
        <taxon>Eukaryota</taxon>
        <taxon>Viridiplantae</taxon>
        <taxon>Streptophyta</taxon>
        <taxon>Embryophyta</taxon>
        <taxon>Marchantiophyta</taxon>
        <taxon>Marchantiopsida</taxon>
        <taxon>Marchantiidae</taxon>
        <taxon>Marchantiales</taxon>
        <taxon>Marchantiaceae</taxon>
        <taxon>Marchantia</taxon>
    </lineage>
</organism>
<dbReference type="EMBL" id="KZ772762">
    <property type="protein sequence ID" value="PTQ33328.1"/>
    <property type="molecule type" value="Genomic_DNA"/>
</dbReference>
<evidence type="ECO:0000313" key="2">
    <source>
        <dbReference type="EMBL" id="PTQ33328.1"/>
    </source>
</evidence>
<accession>A0A2R6WHJ1</accession>
<proteinExistence type="predicted"/>
<sequence>MNKIPAFIEKIYFGYRASAVSHGMCKLRNRENEQRASYRFVLGKLQNQSSIQVKANESYQSKGLDRESKSRSKRTQFSSESKKELKTRLMKIYVPNAGHLKVKLNYCVLLGAQRELGESRTPHLLTLDVREALTWQFDDDNTTPHSMCVTQICAS</sequence>
<evidence type="ECO:0000313" key="3">
    <source>
        <dbReference type="Proteomes" id="UP000244005"/>
    </source>
</evidence>
<gene>
    <name evidence="2" type="ORF">MARPO_0090s0062</name>
</gene>
<dbReference type="Proteomes" id="UP000244005">
    <property type="component" value="Unassembled WGS sequence"/>
</dbReference>
<reference evidence="3" key="1">
    <citation type="journal article" date="2017" name="Cell">
        <title>Insights into land plant evolution garnered from the Marchantia polymorpha genome.</title>
        <authorList>
            <person name="Bowman J.L."/>
            <person name="Kohchi T."/>
            <person name="Yamato K.T."/>
            <person name="Jenkins J."/>
            <person name="Shu S."/>
            <person name="Ishizaki K."/>
            <person name="Yamaoka S."/>
            <person name="Nishihama R."/>
            <person name="Nakamura Y."/>
            <person name="Berger F."/>
            <person name="Adam C."/>
            <person name="Aki S.S."/>
            <person name="Althoff F."/>
            <person name="Araki T."/>
            <person name="Arteaga-Vazquez M.A."/>
            <person name="Balasubrmanian S."/>
            <person name="Barry K."/>
            <person name="Bauer D."/>
            <person name="Boehm C.R."/>
            <person name="Briginshaw L."/>
            <person name="Caballero-Perez J."/>
            <person name="Catarino B."/>
            <person name="Chen F."/>
            <person name="Chiyoda S."/>
            <person name="Chovatia M."/>
            <person name="Davies K.M."/>
            <person name="Delmans M."/>
            <person name="Demura T."/>
            <person name="Dierschke T."/>
            <person name="Dolan L."/>
            <person name="Dorantes-Acosta A.E."/>
            <person name="Eklund D.M."/>
            <person name="Florent S.N."/>
            <person name="Flores-Sandoval E."/>
            <person name="Fujiyama A."/>
            <person name="Fukuzawa H."/>
            <person name="Galik B."/>
            <person name="Grimanelli D."/>
            <person name="Grimwood J."/>
            <person name="Grossniklaus U."/>
            <person name="Hamada T."/>
            <person name="Haseloff J."/>
            <person name="Hetherington A.J."/>
            <person name="Higo A."/>
            <person name="Hirakawa Y."/>
            <person name="Hundley H.N."/>
            <person name="Ikeda Y."/>
            <person name="Inoue K."/>
            <person name="Inoue S.I."/>
            <person name="Ishida S."/>
            <person name="Jia Q."/>
            <person name="Kakita M."/>
            <person name="Kanazawa T."/>
            <person name="Kawai Y."/>
            <person name="Kawashima T."/>
            <person name="Kennedy M."/>
            <person name="Kinose K."/>
            <person name="Kinoshita T."/>
            <person name="Kohara Y."/>
            <person name="Koide E."/>
            <person name="Komatsu K."/>
            <person name="Kopischke S."/>
            <person name="Kubo M."/>
            <person name="Kyozuka J."/>
            <person name="Lagercrantz U."/>
            <person name="Lin S.S."/>
            <person name="Lindquist E."/>
            <person name="Lipzen A.M."/>
            <person name="Lu C.W."/>
            <person name="De Luna E."/>
            <person name="Martienssen R.A."/>
            <person name="Minamino N."/>
            <person name="Mizutani M."/>
            <person name="Mizutani M."/>
            <person name="Mochizuki N."/>
            <person name="Monte I."/>
            <person name="Mosher R."/>
            <person name="Nagasaki H."/>
            <person name="Nakagami H."/>
            <person name="Naramoto S."/>
            <person name="Nishitani K."/>
            <person name="Ohtani M."/>
            <person name="Okamoto T."/>
            <person name="Okumura M."/>
            <person name="Phillips J."/>
            <person name="Pollak B."/>
            <person name="Reinders A."/>
            <person name="Rovekamp M."/>
            <person name="Sano R."/>
            <person name="Sawa S."/>
            <person name="Schmid M.W."/>
            <person name="Shirakawa M."/>
            <person name="Solano R."/>
            <person name="Spunde A."/>
            <person name="Suetsugu N."/>
            <person name="Sugano S."/>
            <person name="Sugiyama A."/>
            <person name="Sun R."/>
            <person name="Suzuki Y."/>
            <person name="Takenaka M."/>
            <person name="Takezawa D."/>
            <person name="Tomogane H."/>
            <person name="Tsuzuki M."/>
            <person name="Ueda T."/>
            <person name="Umeda M."/>
            <person name="Ward J.M."/>
            <person name="Watanabe Y."/>
            <person name="Yazaki K."/>
            <person name="Yokoyama R."/>
            <person name="Yoshitake Y."/>
            <person name="Yotsui I."/>
            <person name="Zachgo S."/>
            <person name="Schmutz J."/>
        </authorList>
    </citation>
    <scope>NUCLEOTIDE SEQUENCE [LARGE SCALE GENOMIC DNA]</scope>
    <source>
        <strain evidence="3">Tak-1</strain>
    </source>
</reference>
<name>A0A2R6WHJ1_MARPO</name>
<evidence type="ECO:0000256" key="1">
    <source>
        <dbReference type="SAM" id="MobiDB-lite"/>
    </source>
</evidence>
<protein>
    <submittedName>
        <fullName evidence="2">Uncharacterized protein</fullName>
    </submittedName>
</protein>